<dbReference type="PROSITE" id="PS51354">
    <property type="entry name" value="GLUTAREDOXIN_2"/>
    <property type="match status" value="1"/>
</dbReference>
<organism evidence="4">
    <name type="scientific">Rhizochromulina marina</name>
    <dbReference type="NCBI Taxonomy" id="1034831"/>
    <lineage>
        <taxon>Eukaryota</taxon>
        <taxon>Sar</taxon>
        <taxon>Stramenopiles</taxon>
        <taxon>Ochrophyta</taxon>
        <taxon>Dictyochophyceae</taxon>
        <taxon>Rhizochromulinales</taxon>
        <taxon>Rhizochromulina</taxon>
    </lineage>
</organism>
<keyword evidence="1" id="KW-1015">Disulfide bond</keyword>
<dbReference type="PANTHER" id="PTHR45694">
    <property type="entry name" value="GLUTAREDOXIN 2"/>
    <property type="match status" value="1"/>
</dbReference>
<dbReference type="GO" id="GO:0015038">
    <property type="term" value="F:glutathione disulfide oxidoreductase activity"/>
    <property type="evidence" value="ECO:0007669"/>
    <property type="project" value="TreeGrafter"/>
</dbReference>
<dbReference type="InterPro" id="IPR002109">
    <property type="entry name" value="Glutaredoxin"/>
</dbReference>
<dbReference type="AlphaFoldDB" id="A0A7S2SKC0"/>
<dbReference type="PRINTS" id="PR00160">
    <property type="entry name" value="GLUTAREDOXIN"/>
</dbReference>
<name>A0A7S2SKC0_9STRA</name>
<keyword evidence="2" id="KW-0676">Redox-active center</keyword>
<dbReference type="InterPro" id="IPR014025">
    <property type="entry name" value="Glutaredoxin_subgr"/>
</dbReference>
<dbReference type="GO" id="GO:0005737">
    <property type="term" value="C:cytoplasm"/>
    <property type="evidence" value="ECO:0007669"/>
    <property type="project" value="TreeGrafter"/>
</dbReference>
<dbReference type="InterPro" id="IPR036249">
    <property type="entry name" value="Thioredoxin-like_sf"/>
</dbReference>
<evidence type="ECO:0000256" key="1">
    <source>
        <dbReference type="ARBA" id="ARBA00023157"/>
    </source>
</evidence>
<accession>A0A7S2SKC0</accession>
<dbReference type="PROSITE" id="PS00195">
    <property type="entry name" value="GLUTAREDOXIN_1"/>
    <property type="match status" value="1"/>
</dbReference>
<feature type="domain" description="Glutaredoxin" evidence="3">
    <location>
        <begin position="25"/>
        <end position="81"/>
    </location>
</feature>
<evidence type="ECO:0000313" key="4">
    <source>
        <dbReference type="EMBL" id="CAD9702613.1"/>
    </source>
</evidence>
<evidence type="ECO:0000256" key="2">
    <source>
        <dbReference type="ARBA" id="ARBA00023284"/>
    </source>
</evidence>
<gene>
    <name evidence="4" type="ORF">RMAR1173_LOCUS15783</name>
</gene>
<proteinExistence type="predicted"/>
<dbReference type="GO" id="GO:0034599">
    <property type="term" value="P:cellular response to oxidative stress"/>
    <property type="evidence" value="ECO:0007669"/>
    <property type="project" value="TreeGrafter"/>
</dbReference>
<reference evidence="4" key="1">
    <citation type="submission" date="2021-01" db="EMBL/GenBank/DDBJ databases">
        <authorList>
            <person name="Corre E."/>
            <person name="Pelletier E."/>
            <person name="Niang G."/>
            <person name="Scheremetjew M."/>
            <person name="Finn R."/>
            <person name="Kale V."/>
            <person name="Holt S."/>
            <person name="Cochrane G."/>
            <person name="Meng A."/>
            <person name="Brown T."/>
            <person name="Cohen L."/>
        </authorList>
    </citation>
    <scope>NUCLEOTIDE SEQUENCE</scope>
    <source>
        <strain evidence="4">CCMP1243</strain>
    </source>
</reference>
<evidence type="ECO:0000259" key="3">
    <source>
        <dbReference type="Pfam" id="PF00462"/>
    </source>
</evidence>
<dbReference type="PANTHER" id="PTHR45694:SF18">
    <property type="entry name" value="GLUTAREDOXIN-1-RELATED"/>
    <property type="match status" value="1"/>
</dbReference>
<protein>
    <recommendedName>
        <fullName evidence="3">Glutaredoxin domain-containing protein</fullName>
    </recommendedName>
</protein>
<dbReference type="InterPro" id="IPR011767">
    <property type="entry name" value="GLR_AS"/>
</dbReference>
<dbReference type="EMBL" id="HBHJ01023929">
    <property type="protein sequence ID" value="CAD9702613.1"/>
    <property type="molecule type" value="Transcribed_RNA"/>
</dbReference>
<dbReference type="SUPFAM" id="SSF52833">
    <property type="entry name" value="Thioredoxin-like"/>
    <property type="match status" value="1"/>
</dbReference>
<dbReference type="Gene3D" id="3.40.30.10">
    <property type="entry name" value="Glutaredoxin"/>
    <property type="match status" value="1"/>
</dbReference>
<dbReference type="Pfam" id="PF00462">
    <property type="entry name" value="Glutaredoxin"/>
    <property type="match status" value="1"/>
</dbReference>
<sequence>MGLLASRPSGSAMDIESTISENDMVVFATSTCPFCAQAISRLQQEGFEPKVIYLDGATRSVLASKTGQTSVPQVFVKSQFIGGCNDGGLGGTLPLLANGTIKEMMES</sequence>